<organism evidence="2">
    <name type="scientific">Pithovirus LCPAC404</name>
    <dbReference type="NCBI Taxonomy" id="2506597"/>
    <lineage>
        <taxon>Viruses</taxon>
        <taxon>Pithoviruses</taxon>
    </lineage>
</organism>
<dbReference type="InterPro" id="IPR044925">
    <property type="entry name" value="His-Me_finger_sf"/>
</dbReference>
<name>A0A481ZCP2_9VIRU</name>
<dbReference type="GO" id="GO:0004519">
    <property type="term" value="F:endonuclease activity"/>
    <property type="evidence" value="ECO:0007669"/>
    <property type="project" value="UniProtKB-KW"/>
</dbReference>
<dbReference type="EMBL" id="MK500596">
    <property type="protein sequence ID" value="QBK93446.1"/>
    <property type="molecule type" value="Genomic_DNA"/>
</dbReference>
<feature type="domain" description="HNH nuclease" evidence="1">
    <location>
        <begin position="290"/>
        <end position="334"/>
    </location>
</feature>
<protein>
    <submittedName>
        <fullName evidence="2">HNH endonuclease</fullName>
    </submittedName>
</protein>
<keyword evidence="2" id="KW-0255">Endonuclease</keyword>
<gene>
    <name evidence="2" type="ORF">LCPAC404_01500</name>
</gene>
<evidence type="ECO:0000313" key="2">
    <source>
        <dbReference type="EMBL" id="QBK93446.1"/>
    </source>
</evidence>
<accession>A0A481ZCP2</accession>
<dbReference type="InterPro" id="IPR003647">
    <property type="entry name" value="Intron_nuc_1_rpt"/>
</dbReference>
<dbReference type="SUPFAM" id="SSF64496">
    <property type="entry name" value="DNA-binding domain of intron-encoded endonucleases"/>
    <property type="match status" value="1"/>
</dbReference>
<dbReference type="Gene3D" id="3.90.75.20">
    <property type="match status" value="2"/>
</dbReference>
<proteinExistence type="predicted"/>
<dbReference type="Pfam" id="PF13392">
    <property type="entry name" value="HNH_3"/>
    <property type="match status" value="1"/>
</dbReference>
<dbReference type="SMART" id="SM00497">
    <property type="entry name" value="IENR1"/>
    <property type="match status" value="2"/>
</dbReference>
<evidence type="ECO:0000259" key="1">
    <source>
        <dbReference type="Pfam" id="PF13392"/>
    </source>
</evidence>
<dbReference type="SUPFAM" id="SSF54060">
    <property type="entry name" value="His-Me finger endonucleases"/>
    <property type="match status" value="2"/>
</dbReference>
<dbReference type="InterPro" id="IPR003615">
    <property type="entry name" value="HNH_nuc"/>
</dbReference>
<dbReference type="Gene3D" id="1.10.10.10">
    <property type="entry name" value="Winged helix-like DNA-binding domain superfamily/Winged helix DNA-binding domain"/>
    <property type="match status" value="2"/>
</dbReference>
<sequence length="409" mass="46141">MNCGAKTRRGTPCVKKLKDGKCRHHGKRDGVTIASNLQSHEHEIAYCPNCGEKEGWKSMKCCGCSNYEISTLGKIWNLIRNQQLIGSHKPSGYRVVELVHDNGKHYPKGIHTWQGSTFFGIEAIFGNTKRTYKNEITVDHIDHEQIQNNFVCCNLRPATKTQQSYNQRKKNNINGKAVMKMSLDNEVILKYPSIKQSAKDMGVTVKVITRRCNTNKALGGFRFRYQVKEDLGEQKWISTSDLFPDNASIEGSSEGYIVRVNGQITNGTEHQGYRTIGWRNIKTKKPFLIHVHIIICTLFHGLQPSPNYEVAHINLDGTDNRAVNLMWSKHSSNMLMSMESGKHKTAKKVQQILDDGTTREFNSIRKAALMTGINPSIISAVIKGKRSADKDGNNIRWKLLSSLGNPIKE</sequence>
<reference evidence="2" key="1">
    <citation type="journal article" date="2019" name="MBio">
        <title>Virus Genomes from Deep Sea Sediments Expand the Ocean Megavirome and Support Independent Origins of Viral Gigantism.</title>
        <authorList>
            <person name="Backstrom D."/>
            <person name="Yutin N."/>
            <person name="Jorgensen S.L."/>
            <person name="Dharamshi J."/>
            <person name="Homa F."/>
            <person name="Zaremba-Niedwiedzka K."/>
            <person name="Spang A."/>
            <person name="Wolf Y.I."/>
            <person name="Koonin E.V."/>
            <person name="Ettema T.J."/>
        </authorList>
    </citation>
    <scope>NUCLEOTIDE SEQUENCE</scope>
</reference>
<keyword evidence="2" id="KW-0540">Nuclease</keyword>
<dbReference type="InterPro" id="IPR036388">
    <property type="entry name" value="WH-like_DNA-bd_sf"/>
</dbReference>
<keyword evidence="2" id="KW-0378">Hydrolase</keyword>